<accession>A0A955L4A1</accession>
<dbReference type="AlphaFoldDB" id="A0A955L4A1"/>
<proteinExistence type="predicted"/>
<dbReference type="EMBL" id="JAGQLG010000181">
    <property type="protein sequence ID" value="MCA9382610.1"/>
    <property type="molecule type" value="Genomic_DNA"/>
</dbReference>
<feature type="domain" description="Large ribosomal subunit protein uL24 C-terminal" evidence="1">
    <location>
        <begin position="1"/>
        <end position="22"/>
    </location>
</feature>
<dbReference type="Proteomes" id="UP000782843">
    <property type="component" value="Unassembled WGS sequence"/>
</dbReference>
<reference evidence="2" key="1">
    <citation type="submission" date="2020-04" db="EMBL/GenBank/DDBJ databases">
        <authorList>
            <person name="Zhang T."/>
        </authorList>
    </citation>
    <scope>NUCLEOTIDE SEQUENCE</scope>
    <source>
        <strain evidence="2">HKST-UBA10</strain>
    </source>
</reference>
<sequence length="26" mass="3014">MHISNVMYYNEKDKSASRVKIDVSAK</sequence>
<comment type="caution">
    <text evidence="2">The sequence shown here is derived from an EMBL/GenBank/DDBJ whole genome shotgun (WGS) entry which is preliminary data.</text>
</comment>
<evidence type="ECO:0000313" key="3">
    <source>
        <dbReference type="Proteomes" id="UP000782843"/>
    </source>
</evidence>
<evidence type="ECO:0000313" key="2">
    <source>
        <dbReference type="EMBL" id="MCA9382610.1"/>
    </source>
</evidence>
<dbReference type="Pfam" id="PF17136">
    <property type="entry name" value="ribosomal_L24"/>
    <property type="match status" value="1"/>
</dbReference>
<reference evidence="2" key="2">
    <citation type="journal article" date="2021" name="Microbiome">
        <title>Successional dynamics and alternative stable states in a saline activated sludge microbial community over 9 years.</title>
        <authorList>
            <person name="Wang Y."/>
            <person name="Ye J."/>
            <person name="Ju F."/>
            <person name="Liu L."/>
            <person name="Boyd J.A."/>
            <person name="Deng Y."/>
            <person name="Parks D.H."/>
            <person name="Jiang X."/>
            <person name="Yin X."/>
            <person name="Woodcroft B.J."/>
            <person name="Tyson G.W."/>
            <person name="Hugenholtz P."/>
            <person name="Polz M.F."/>
            <person name="Zhang T."/>
        </authorList>
    </citation>
    <scope>NUCLEOTIDE SEQUENCE</scope>
    <source>
        <strain evidence="2">HKST-UBA10</strain>
    </source>
</reference>
<organism evidence="2 3">
    <name type="scientific">Candidatus Dojkabacteria bacterium</name>
    <dbReference type="NCBI Taxonomy" id="2099670"/>
    <lineage>
        <taxon>Bacteria</taxon>
        <taxon>Candidatus Dojkabacteria</taxon>
    </lineage>
</organism>
<evidence type="ECO:0000259" key="1">
    <source>
        <dbReference type="Pfam" id="PF17136"/>
    </source>
</evidence>
<name>A0A955L4A1_9BACT</name>
<dbReference type="InterPro" id="IPR057264">
    <property type="entry name" value="Ribosomal_uL24_C"/>
</dbReference>
<gene>
    <name evidence="2" type="ORF">KC660_04370</name>
</gene>
<protein>
    <recommendedName>
        <fullName evidence="1">Large ribosomal subunit protein uL24 C-terminal domain-containing protein</fullName>
    </recommendedName>
</protein>